<sequence>MRTPQRSFVVEVKSGRRQSKTRVSSIWGDTDLKALAREVHDKPSHPFSSNDVSGTPDAGEDKLPDPSNAGSVGEDAEDLDVAQTLIPSTVATEFDAPKQQADRPNVEAVAQMQESEPAPQPQAASARAARKRTRHGSTHANAQASTGAHEKQSARSATFEDPTSLDEVTALEAENKRLKRLLAEQLRAENLRLNKMLERFDVT</sequence>
<dbReference type="Proteomes" id="UP000199205">
    <property type="component" value="Unassembled WGS sequence"/>
</dbReference>
<name>A0A1C3VWT5_9HYPH</name>
<evidence type="ECO:0000313" key="2">
    <source>
        <dbReference type="EMBL" id="SCB32187.1"/>
    </source>
</evidence>
<dbReference type="AlphaFoldDB" id="A0A1C3VWT5"/>
<accession>A0A1C3VWT5</accession>
<evidence type="ECO:0000313" key="3">
    <source>
        <dbReference type="Proteomes" id="UP000199205"/>
    </source>
</evidence>
<feature type="region of interest" description="Disordered" evidence="1">
    <location>
        <begin position="1"/>
        <end position="24"/>
    </location>
</feature>
<gene>
    <name evidence="2" type="ORF">GA0061101_10732</name>
</gene>
<proteinExistence type="predicted"/>
<feature type="compositionally biased region" description="Basic residues" evidence="1">
    <location>
        <begin position="128"/>
        <end position="137"/>
    </location>
</feature>
<reference evidence="2 3" key="1">
    <citation type="submission" date="2016-08" db="EMBL/GenBank/DDBJ databases">
        <authorList>
            <person name="Seilhamer J.J."/>
        </authorList>
    </citation>
    <scope>NUCLEOTIDE SEQUENCE [LARGE SCALE GENOMIC DNA]</scope>
    <source>
        <strain evidence="2 3">P1-7</strain>
    </source>
</reference>
<feature type="region of interest" description="Disordered" evidence="1">
    <location>
        <begin position="38"/>
        <end position="167"/>
    </location>
</feature>
<dbReference type="OrthoDB" id="8454019at2"/>
<protein>
    <submittedName>
        <fullName evidence="2">Uncharacterized protein</fullName>
    </submittedName>
</protein>
<evidence type="ECO:0000256" key="1">
    <source>
        <dbReference type="SAM" id="MobiDB-lite"/>
    </source>
</evidence>
<organism evidence="2 3">
    <name type="scientific">Rhizobium lusitanum</name>
    <dbReference type="NCBI Taxonomy" id="293958"/>
    <lineage>
        <taxon>Bacteria</taxon>
        <taxon>Pseudomonadati</taxon>
        <taxon>Pseudomonadota</taxon>
        <taxon>Alphaproteobacteria</taxon>
        <taxon>Hyphomicrobiales</taxon>
        <taxon>Rhizobiaceae</taxon>
        <taxon>Rhizobium/Agrobacterium group</taxon>
        <taxon>Rhizobium</taxon>
    </lineage>
</organism>
<feature type="compositionally biased region" description="Low complexity" evidence="1">
    <location>
        <begin position="110"/>
        <end position="127"/>
    </location>
</feature>
<dbReference type="EMBL" id="FMAF01000007">
    <property type="protein sequence ID" value="SCB32187.1"/>
    <property type="molecule type" value="Genomic_DNA"/>
</dbReference>